<protein>
    <submittedName>
        <fullName evidence="3">Tripartite tricarboxylate transporter permease</fullName>
    </submittedName>
</protein>
<sequence length="497" mass="51809">MQDTILYGFSLAGTWQNLGFALVGCLLGTLIGVLPGVGPLATISMLLSMTIYLDPLSSLVMLAGIFYGAQYGGSTTAILCNLPGEASAVVTVLDGHQMARKGRAGAALAVAALASLFAGVCATIVIALFAPVLSNFALRFNAPEYFALMLLGLMAAVVFSGAKMSKALAMACLGVLLGCVGTDVETGASRFTFGLPELSEGIGMVALSMGLFGLSEIIMNISKSDSREVMQAKIGRLWPSREEAGRAAPAAARGTLIGSLLGVLPGGGVVLSTFVAYMFEQKISKTPEIFGKGAVEGLAAPEAANNAAAQTSFIPLLTLGIPTTPTLALMLGAMVMQGIQPGPEVMVARPDLFWGLIASMLIGNVMLVIINLPLIGLWVQLLRVPYRILFPVILTICCIGAYSLEFSAVDLMALSAFAGAGVLLVAFGFPPVPLLLGYILGPLAEENLRRAMAISGGDATVFVTRPISLTIMLLIVALIAVVTLPTFRRNREVFDEQ</sequence>
<dbReference type="Pfam" id="PF01970">
    <property type="entry name" value="TctA"/>
    <property type="match status" value="1"/>
</dbReference>
<name>A0A6N8SJL4_9HYPH</name>
<dbReference type="OrthoDB" id="7912266at2"/>
<dbReference type="EMBL" id="WUMK01000018">
    <property type="protein sequence ID" value="MXN49275.1"/>
    <property type="molecule type" value="Genomic_DNA"/>
</dbReference>
<keyword evidence="1" id="KW-0472">Membrane</keyword>
<evidence type="ECO:0000313" key="3">
    <source>
        <dbReference type="EMBL" id="MXN49275.1"/>
    </source>
</evidence>
<dbReference type="RefSeq" id="WP_160862756.1">
    <property type="nucleotide sequence ID" value="NZ_JAODWE010000018.1"/>
</dbReference>
<organism evidence="3 4">
    <name type="scientific">Shinella kummerowiae</name>
    <dbReference type="NCBI Taxonomy" id="417745"/>
    <lineage>
        <taxon>Bacteria</taxon>
        <taxon>Pseudomonadati</taxon>
        <taxon>Pseudomonadota</taxon>
        <taxon>Alphaproteobacteria</taxon>
        <taxon>Hyphomicrobiales</taxon>
        <taxon>Rhizobiaceae</taxon>
        <taxon>Shinella</taxon>
    </lineage>
</organism>
<dbReference type="AlphaFoldDB" id="A0A6N8SJL4"/>
<dbReference type="Proteomes" id="UP000435802">
    <property type="component" value="Unassembled WGS sequence"/>
</dbReference>
<dbReference type="PANTHER" id="PTHR35342">
    <property type="entry name" value="TRICARBOXYLIC TRANSPORT PROTEIN"/>
    <property type="match status" value="1"/>
</dbReference>
<feature type="transmembrane region" description="Helical" evidence="1">
    <location>
        <begin position="105"/>
        <end position="133"/>
    </location>
</feature>
<evidence type="ECO:0000259" key="2">
    <source>
        <dbReference type="Pfam" id="PF01970"/>
    </source>
</evidence>
<gene>
    <name evidence="3" type="ORF">GR138_29185</name>
</gene>
<dbReference type="InterPro" id="IPR002823">
    <property type="entry name" value="DUF112_TM"/>
</dbReference>
<feature type="transmembrane region" description="Helical" evidence="1">
    <location>
        <begin position="50"/>
        <end position="69"/>
    </location>
</feature>
<keyword evidence="4" id="KW-1185">Reference proteome</keyword>
<proteinExistence type="predicted"/>
<dbReference type="PANTHER" id="PTHR35342:SF5">
    <property type="entry name" value="TRICARBOXYLIC TRANSPORT PROTEIN"/>
    <property type="match status" value="1"/>
</dbReference>
<accession>A0A6N8SJL4</accession>
<comment type="caution">
    <text evidence="3">The sequence shown here is derived from an EMBL/GenBank/DDBJ whole genome shotgun (WGS) entry which is preliminary data.</text>
</comment>
<keyword evidence="1" id="KW-0812">Transmembrane</keyword>
<feature type="domain" description="DUF112" evidence="2">
    <location>
        <begin position="18"/>
        <end position="436"/>
    </location>
</feature>
<evidence type="ECO:0000313" key="4">
    <source>
        <dbReference type="Proteomes" id="UP000435802"/>
    </source>
</evidence>
<feature type="transmembrane region" description="Helical" evidence="1">
    <location>
        <begin position="467"/>
        <end position="487"/>
    </location>
</feature>
<feature type="transmembrane region" description="Helical" evidence="1">
    <location>
        <begin position="416"/>
        <end position="440"/>
    </location>
</feature>
<keyword evidence="1" id="KW-1133">Transmembrane helix</keyword>
<feature type="transmembrane region" description="Helical" evidence="1">
    <location>
        <begin position="145"/>
        <end position="162"/>
    </location>
</feature>
<feature type="transmembrane region" description="Helical" evidence="1">
    <location>
        <begin position="256"/>
        <end position="279"/>
    </location>
</feature>
<feature type="transmembrane region" description="Helical" evidence="1">
    <location>
        <begin position="352"/>
        <end position="378"/>
    </location>
</feature>
<feature type="transmembrane region" description="Helical" evidence="1">
    <location>
        <begin position="313"/>
        <end position="331"/>
    </location>
</feature>
<feature type="transmembrane region" description="Helical" evidence="1">
    <location>
        <begin position="384"/>
        <end position="404"/>
    </location>
</feature>
<reference evidence="3 4" key="1">
    <citation type="submission" date="2019-12" db="EMBL/GenBank/DDBJ databases">
        <title>Shinella kummerowiae sp. nov., a symbiotic bacterium isolated from root nodules of the herbal legume Kummerowia stipulacea.</title>
        <authorList>
            <person name="Gao J."/>
        </authorList>
    </citation>
    <scope>NUCLEOTIDE SEQUENCE [LARGE SCALE GENOMIC DNA]</scope>
    <source>
        <strain evidence="3 4">CCBAU 25048</strain>
    </source>
</reference>
<evidence type="ECO:0000256" key="1">
    <source>
        <dbReference type="SAM" id="Phobius"/>
    </source>
</evidence>
<feature type="transmembrane region" description="Helical" evidence="1">
    <location>
        <begin position="20"/>
        <end position="43"/>
    </location>
</feature>